<dbReference type="PANTHER" id="PTHR46599:SF3">
    <property type="entry name" value="PIGGYBAC TRANSPOSABLE ELEMENT-DERIVED PROTEIN 4"/>
    <property type="match status" value="1"/>
</dbReference>
<organism evidence="2 3">
    <name type="scientific">Pythium insidiosum</name>
    <name type="common">Pythiosis disease agent</name>
    <dbReference type="NCBI Taxonomy" id="114742"/>
    <lineage>
        <taxon>Eukaryota</taxon>
        <taxon>Sar</taxon>
        <taxon>Stramenopiles</taxon>
        <taxon>Oomycota</taxon>
        <taxon>Peronosporomycetes</taxon>
        <taxon>Pythiales</taxon>
        <taxon>Pythiaceae</taxon>
        <taxon>Pythium</taxon>
    </lineage>
</organism>
<dbReference type="EMBL" id="JAKCXM010000949">
    <property type="protein sequence ID" value="KAJ0391588.1"/>
    <property type="molecule type" value="Genomic_DNA"/>
</dbReference>
<name>A0AAD5L9Y4_PYTIN</name>
<dbReference type="Pfam" id="PF13843">
    <property type="entry name" value="DDE_Tnp_1_7"/>
    <property type="match status" value="2"/>
</dbReference>
<gene>
    <name evidence="2" type="ORF">P43SY_012089</name>
</gene>
<evidence type="ECO:0000313" key="2">
    <source>
        <dbReference type="EMBL" id="KAJ0391588.1"/>
    </source>
</evidence>
<evidence type="ECO:0000313" key="3">
    <source>
        <dbReference type="Proteomes" id="UP001209570"/>
    </source>
</evidence>
<dbReference type="PANTHER" id="PTHR46599">
    <property type="entry name" value="PIGGYBAC TRANSPOSABLE ELEMENT-DERIVED PROTEIN 4"/>
    <property type="match status" value="1"/>
</dbReference>
<feature type="domain" description="PiggyBac transposable element-derived protein" evidence="1">
    <location>
        <begin position="212"/>
        <end position="282"/>
    </location>
</feature>
<reference evidence="2" key="1">
    <citation type="submission" date="2021-12" db="EMBL/GenBank/DDBJ databases">
        <title>Prjna785345.</title>
        <authorList>
            <person name="Rujirawat T."/>
            <person name="Krajaejun T."/>
        </authorList>
    </citation>
    <scope>NUCLEOTIDE SEQUENCE</scope>
    <source>
        <strain evidence="2">Pi057C3</strain>
    </source>
</reference>
<dbReference type="AlphaFoldDB" id="A0AAD5L9Y4"/>
<comment type="caution">
    <text evidence="2">The sequence shown here is derived from an EMBL/GenBank/DDBJ whole genome shotgun (WGS) entry which is preliminary data.</text>
</comment>
<dbReference type="InterPro" id="IPR029526">
    <property type="entry name" value="PGBD"/>
</dbReference>
<sequence length="436" mass="49443">MYIQRVPRSVVEVGIKNYETLSGNVLNKATWKHICEVPSAEVTDTGDNLDDYVILDGSSDLFVTKQALPSNLQMVEQINKLDFQPGKRMNEPDDLFTHSDGSTATKLIKEKKHLFDTASSSFLSYLPIAFWRAVVNETNDYAATEKGKTVSLDEMMRFLGIMFYMTIVDKGEYSNYWGDQAEDEIFGATTHKVTPDQLKKDPVARIRPLLNMIKYTSTKLIGKNKVSFPAPKCVAEYNKHMQGVDRLDQLRAQYSLADGHSMQKWHKKLALAFIDIARVNAYVTKCMRDDQDKPQRNQHRQFMIELASELISGKWKDCVEDEGMLFADEQHMTSSPRPQAILPKAASPFSAASCDFMLSKIKYPKSTRGKRGCKVCALEGRPWTMKTIYCTQHNVVDDANRTERSQSLASFSEYRSPREIASTAPSTDFVGYNIQL</sequence>
<proteinExistence type="predicted"/>
<evidence type="ECO:0000259" key="1">
    <source>
        <dbReference type="Pfam" id="PF13843"/>
    </source>
</evidence>
<feature type="domain" description="PiggyBac transposable element-derived protein" evidence="1">
    <location>
        <begin position="120"/>
        <end position="182"/>
    </location>
</feature>
<protein>
    <recommendedName>
        <fullName evidence="1">PiggyBac transposable element-derived protein domain-containing protein</fullName>
    </recommendedName>
</protein>
<keyword evidence="3" id="KW-1185">Reference proteome</keyword>
<accession>A0AAD5L9Y4</accession>
<dbReference type="Proteomes" id="UP001209570">
    <property type="component" value="Unassembled WGS sequence"/>
</dbReference>